<dbReference type="RefSeq" id="XP_018734077.1">
    <property type="nucleotide sequence ID" value="XM_018881489.1"/>
</dbReference>
<evidence type="ECO:0000313" key="2">
    <source>
        <dbReference type="Proteomes" id="UP000189580"/>
    </source>
</evidence>
<evidence type="ECO:0000313" key="1">
    <source>
        <dbReference type="EMBL" id="ANB11600.1"/>
    </source>
</evidence>
<proteinExistence type="predicted"/>
<dbReference type="GeneID" id="30036552"/>
<accession>A0A167CEX1</accession>
<gene>
    <name evidence="1" type="ORF">AWJ20_4421</name>
</gene>
<reference evidence="1 2" key="1">
    <citation type="submission" date="2016-02" db="EMBL/GenBank/DDBJ databases">
        <title>Complete genome sequence and transcriptome regulation of the pentose utilising yeast Sugiyamaella lignohabitans.</title>
        <authorList>
            <person name="Bellasio M."/>
            <person name="Peymann A."/>
            <person name="Valli M."/>
            <person name="Sipitzky M."/>
            <person name="Graf A."/>
            <person name="Sauer M."/>
            <person name="Marx H."/>
            <person name="Mattanovich D."/>
        </authorList>
    </citation>
    <scope>NUCLEOTIDE SEQUENCE [LARGE SCALE GENOMIC DNA]</scope>
    <source>
        <strain evidence="1 2">CBS 10342</strain>
    </source>
</reference>
<sequence>MTIHFFLMWPETAGKTLEEIDDLFAPGALPAWKTRVGHSRLDDEINELELGAEKHEIHHYEKNDADV</sequence>
<dbReference type="AlphaFoldDB" id="A0A167CEX1"/>
<organism evidence="1 2">
    <name type="scientific">Sugiyamaella lignohabitans</name>
    <dbReference type="NCBI Taxonomy" id="796027"/>
    <lineage>
        <taxon>Eukaryota</taxon>
        <taxon>Fungi</taxon>
        <taxon>Dikarya</taxon>
        <taxon>Ascomycota</taxon>
        <taxon>Saccharomycotina</taxon>
        <taxon>Dipodascomycetes</taxon>
        <taxon>Dipodascales</taxon>
        <taxon>Trichomonascaceae</taxon>
        <taxon>Sugiyamaella</taxon>
    </lineage>
</organism>
<dbReference type="EMBL" id="CP014500">
    <property type="protein sequence ID" value="ANB11600.1"/>
    <property type="molecule type" value="Genomic_DNA"/>
</dbReference>
<protein>
    <submittedName>
        <fullName evidence="1">Uncharacterized protein</fullName>
    </submittedName>
</protein>
<dbReference type="OrthoDB" id="6133115at2759"/>
<dbReference type="Proteomes" id="UP000189580">
    <property type="component" value="Chromosome c"/>
</dbReference>
<name>A0A167CEX1_9ASCO</name>
<keyword evidence="2" id="KW-1185">Reference proteome</keyword>
<dbReference type="KEGG" id="slb:AWJ20_4421"/>